<dbReference type="SUPFAM" id="SSF54909">
    <property type="entry name" value="Dimeric alpha+beta barrel"/>
    <property type="match status" value="1"/>
</dbReference>
<evidence type="ECO:0000313" key="3">
    <source>
        <dbReference type="EMBL" id="CAA9311958.1"/>
    </source>
</evidence>
<feature type="domain" description="YCII-related" evidence="2">
    <location>
        <begin position="1"/>
        <end position="112"/>
    </location>
</feature>
<reference evidence="3" key="1">
    <citation type="submission" date="2020-02" db="EMBL/GenBank/DDBJ databases">
        <authorList>
            <person name="Meier V. D."/>
        </authorList>
    </citation>
    <scope>NUCLEOTIDE SEQUENCE</scope>
    <source>
        <strain evidence="3">AVDCRST_MAG68</strain>
    </source>
</reference>
<evidence type="ECO:0000259" key="2">
    <source>
        <dbReference type="Pfam" id="PF03795"/>
    </source>
</evidence>
<sequence length="135" mass="14697">MRFMIMFRGETDTEATAPVCKESAEMRRLIAQMADEGILLSTEGLRESARGFRARLSGGKMNVMDGPFAEAKELIAGYAIVRADSRAGALQIAERFLRVAPEGSSAEVREVLETADTDHVERNPRAGRVAALPLS</sequence>
<dbReference type="Pfam" id="PF03795">
    <property type="entry name" value="YCII"/>
    <property type="match status" value="1"/>
</dbReference>
<dbReference type="AlphaFoldDB" id="A0A6J4KPK6"/>
<dbReference type="PANTHER" id="PTHR35174">
    <property type="entry name" value="BLL7171 PROTEIN-RELATED"/>
    <property type="match status" value="1"/>
</dbReference>
<proteinExistence type="inferred from homology"/>
<accession>A0A6J4KPK6</accession>
<gene>
    <name evidence="3" type="ORF">AVDCRST_MAG68-1407</name>
</gene>
<name>A0A6J4KPK6_9BACT</name>
<dbReference type="Gene3D" id="3.30.70.1060">
    <property type="entry name" value="Dimeric alpha+beta barrel"/>
    <property type="match status" value="1"/>
</dbReference>
<evidence type="ECO:0000256" key="1">
    <source>
        <dbReference type="ARBA" id="ARBA00007689"/>
    </source>
</evidence>
<comment type="similarity">
    <text evidence="1">Belongs to the YciI family.</text>
</comment>
<dbReference type="EMBL" id="CADCTW010000074">
    <property type="protein sequence ID" value="CAA9311958.1"/>
    <property type="molecule type" value="Genomic_DNA"/>
</dbReference>
<dbReference type="InterPro" id="IPR011008">
    <property type="entry name" value="Dimeric_a/b-barrel"/>
</dbReference>
<dbReference type="InterPro" id="IPR005545">
    <property type="entry name" value="YCII"/>
</dbReference>
<organism evidence="3">
    <name type="scientific">uncultured Gemmatimonadota bacterium</name>
    <dbReference type="NCBI Taxonomy" id="203437"/>
    <lineage>
        <taxon>Bacteria</taxon>
        <taxon>Pseudomonadati</taxon>
        <taxon>Gemmatimonadota</taxon>
        <taxon>environmental samples</taxon>
    </lineage>
</organism>
<protein>
    <recommendedName>
        <fullName evidence="2">YCII-related domain-containing protein</fullName>
    </recommendedName>
</protein>